<keyword evidence="7" id="KW-1185">Reference proteome</keyword>
<organism evidence="6 7">
    <name type="scientific">Opisthorchis viverrini</name>
    <name type="common">Southeast Asian liver fluke</name>
    <dbReference type="NCBI Taxonomy" id="6198"/>
    <lineage>
        <taxon>Eukaryota</taxon>
        <taxon>Metazoa</taxon>
        <taxon>Spiralia</taxon>
        <taxon>Lophotrochozoa</taxon>
        <taxon>Platyhelminthes</taxon>
        <taxon>Trematoda</taxon>
        <taxon>Digenea</taxon>
        <taxon>Opisthorchiida</taxon>
        <taxon>Opisthorchiata</taxon>
        <taxon>Opisthorchiidae</taxon>
        <taxon>Opisthorchis</taxon>
    </lineage>
</organism>
<evidence type="ECO:0000313" key="6">
    <source>
        <dbReference type="EMBL" id="KER30813.1"/>
    </source>
</evidence>
<dbReference type="AlphaFoldDB" id="A0A074ZTM3"/>
<feature type="compositionally biased region" description="Basic and acidic residues" evidence="4">
    <location>
        <begin position="142"/>
        <end position="159"/>
    </location>
</feature>
<evidence type="ECO:0000259" key="5">
    <source>
        <dbReference type="PROSITE" id="PS50071"/>
    </source>
</evidence>
<dbReference type="InterPro" id="IPR050394">
    <property type="entry name" value="Homeobox_NK-like"/>
</dbReference>
<accession>A0A074ZTM3</accession>
<dbReference type="Pfam" id="PF00046">
    <property type="entry name" value="Homeodomain"/>
    <property type="match status" value="1"/>
</dbReference>
<dbReference type="PANTHER" id="PTHR24340">
    <property type="entry name" value="HOMEOBOX PROTEIN NKX"/>
    <property type="match status" value="1"/>
</dbReference>
<feature type="DNA-binding region" description="Homeobox" evidence="2">
    <location>
        <begin position="248"/>
        <end position="333"/>
    </location>
</feature>
<sequence length="500" mass="56253">MDGSAFSIVNLIDNSQKASQQYNSDPRHTVKSSQPNNLTVANRTDELTKPADLNITANVGSPSFPNPNNVPPITADGLSQHDDLLNRLYKEYRDTFWRTLQIKHEALMNQVRCQSTPKQNGLADAYFRPAFPVDFSAPSEVRDDWSPNHLLHSTDHSDGKNMQNNGFGEKPSATLSENQNKPQSKGLVLASCVPSQLVSPNDLFRSWRDQALMQAQPVKTQHPCNDSPLFQFLPGSKCYPALSSLSRKKRTRAAFSHAQVFELERRFTYQRYLSAPERAELARSLRLSETQAPECATPGRLMFQSLQYSRYRDTCIFVKIWFQNRRYKTKKRQLSTSCEELPEELAPYSRSTASPNGSNVSNKEEVVETLPEYNTSIVQEKIDSDHFVAAGHSMNKSTDGTKLPGSETTMPYQLTNCAYLIPSLANPTYCTSSVPREAAVKLPHSSQPNSMRSRIHMLSFDLNAFPDLLQAYLRSAHSQNVPTDFTQYPPVKKTVSTFNA</sequence>
<dbReference type="GO" id="GO:0030154">
    <property type="term" value="P:cell differentiation"/>
    <property type="evidence" value="ECO:0007669"/>
    <property type="project" value="TreeGrafter"/>
</dbReference>
<keyword evidence="2 3" id="KW-0238">DNA-binding</keyword>
<dbReference type="STRING" id="6198.A0A074ZTM3"/>
<keyword evidence="2 3" id="KW-0539">Nucleus</keyword>
<evidence type="ECO:0000256" key="1">
    <source>
        <dbReference type="ARBA" id="ARBA00004123"/>
    </source>
</evidence>
<dbReference type="GO" id="GO:0000981">
    <property type="term" value="F:DNA-binding transcription factor activity, RNA polymerase II-specific"/>
    <property type="evidence" value="ECO:0007669"/>
    <property type="project" value="TreeGrafter"/>
</dbReference>
<gene>
    <name evidence="6" type="ORF">T265_02852</name>
</gene>
<dbReference type="GeneID" id="20317040"/>
<dbReference type="RefSeq" id="XP_009165460.1">
    <property type="nucleotide sequence ID" value="XM_009167196.1"/>
</dbReference>
<feature type="domain" description="Homeobox" evidence="5">
    <location>
        <begin position="246"/>
        <end position="332"/>
    </location>
</feature>
<dbReference type="InterPro" id="IPR009057">
    <property type="entry name" value="Homeodomain-like_sf"/>
</dbReference>
<proteinExistence type="predicted"/>
<evidence type="ECO:0000256" key="4">
    <source>
        <dbReference type="SAM" id="MobiDB-lite"/>
    </source>
</evidence>
<keyword evidence="2 3" id="KW-0371">Homeobox</keyword>
<dbReference type="EMBL" id="KL596655">
    <property type="protein sequence ID" value="KER30813.1"/>
    <property type="molecule type" value="Genomic_DNA"/>
</dbReference>
<evidence type="ECO:0000256" key="3">
    <source>
        <dbReference type="RuleBase" id="RU000682"/>
    </source>
</evidence>
<dbReference type="Proteomes" id="UP000054324">
    <property type="component" value="Unassembled WGS sequence"/>
</dbReference>
<name>A0A074ZTM3_OPIVI</name>
<dbReference type="InterPro" id="IPR001356">
    <property type="entry name" value="HD"/>
</dbReference>
<evidence type="ECO:0000313" key="7">
    <source>
        <dbReference type="Proteomes" id="UP000054324"/>
    </source>
</evidence>
<dbReference type="OrthoDB" id="6159439at2759"/>
<dbReference type="PROSITE" id="PS50071">
    <property type="entry name" value="HOMEOBOX_2"/>
    <property type="match status" value="1"/>
</dbReference>
<dbReference type="SUPFAM" id="SSF46689">
    <property type="entry name" value="Homeodomain-like"/>
    <property type="match status" value="1"/>
</dbReference>
<feature type="region of interest" description="Disordered" evidence="4">
    <location>
        <begin position="142"/>
        <end position="181"/>
    </location>
</feature>
<dbReference type="CTD" id="20317040"/>
<dbReference type="GO" id="GO:0005634">
    <property type="term" value="C:nucleus"/>
    <property type="evidence" value="ECO:0007669"/>
    <property type="project" value="UniProtKB-SubCell"/>
</dbReference>
<dbReference type="Gene3D" id="1.10.10.60">
    <property type="entry name" value="Homeodomain-like"/>
    <property type="match status" value="1"/>
</dbReference>
<evidence type="ECO:0000256" key="2">
    <source>
        <dbReference type="PROSITE-ProRule" id="PRU00108"/>
    </source>
</evidence>
<dbReference type="SMART" id="SM00389">
    <property type="entry name" value="HOX"/>
    <property type="match status" value="1"/>
</dbReference>
<protein>
    <recommendedName>
        <fullName evidence="5">Homeobox domain-containing protein</fullName>
    </recommendedName>
</protein>
<dbReference type="CDD" id="cd00086">
    <property type="entry name" value="homeodomain"/>
    <property type="match status" value="1"/>
</dbReference>
<dbReference type="KEGG" id="ovi:T265_02852"/>
<comment type="subcellular location">
    <subcellularLocation>
        <location evidence="1 2 3">Nucleus</location>
    </subcellularLocation>
</comment>
<reference evidence="6 7" key="1">
    <citation type="submission" date="2013-11" db="EMBL/GenBank/DDBJ databases">
        <title>Opisthorchis viverrini - life in the bile duct.</title>
        <authorList>
            <person name="Young N.D."/>
            <person name="Nagarajan N."/>
            <person name="Lin S.J."/>
            <person name="Korhonen P.K."/>
            <person name="Jex A.R."/>
            <person name="Hall R.S."/>
            <person name="Safavi-Hemami H."/>
            <person name="Kaewkong W."/>
            <person name="Bertrand D."/>
            <person name="Gao S."/>
            <person name="Seet Q."/>
            <person name="Wongkham S."/>
            <person name="Teh B.T."/>
            <person name="Wongkham C."/>
            <person name="Intapan P.M."/>
            <person name="Maleewong W."/>
            <person name="Yang X."/>
            <person name="Hu M."/>
            <person name="Wang Z."/>
            <person name="Hofmann A."/>
            <person name="Sternberg P.W."/>
            <person name="Tan P."/>
            <person name="Wang J."/>
            <person name="Gasser R.B."/>
        </authorList>
    </citation>
    <scope>NUCLEOTIDE SEQUENCE [LARGE SCALE GENOMIC DNA]</scope>
</reference>
<dbReference type="GO" id="GO:0000978">
    <property type="term" value="F:RNA polymerase II cis-regulatory region sequence-specific DNA binding"/>
    <property type="evidence" value="ECO:0007669"/>
    <property type="project" value="TreeGrafter"/>
</dbReference>
<dbReference type="PANTHER" id="PTHR24340:SF34">
    <property type="entry name" value="HOMEOBOX PROTEIN NKX-3.2"/>
    <property type="match status" value="1"/>
</dbReference>